<dbReference type="EMBL" id="BDDD01005108">
    <property type="protein sequence ID" value="GAV88862.1"/>
    <property type="molecule type" value="Genomic_DNA"/>
</dbReference>
<evidence type="ECO:0000313" key="2">
    <source>
        <dbReference type="Proteomes" id="UP000187406"/>
    </source>
</evidence>
<reference evidence="2" key="1">
    <citation type="submission" date="2016-04" db="EMBL/GenBank/DDBJ databases">
        <title>Cephalotus genome sequencing.</title>
        <authorList>
            <person name="Fukushima K."/>
            <person name="Hasebe M."/>
            <person name="Fang X."/>
        </authorList>
    </citation>
    <scope>NUCLEOTIDE SEQUENCE [LARGE SCALE GENOMIC DNA]</scope>
    <source>
        <strain evidence="2">cv. St1</strain>
    </source>
</reference>
<protein>
    <submittedName>
        <fullName evidence="1">Uncharacterized protein</fullName>
    </submittedName>
</protein>
<dbReference type="InParanoid" id="A0A1Q3D8T3"/>
<comment type="caution">
    <text evidence="1">The sequence shown here is derived from an EMBL/GenBank/DDBJ whole genome shotgun (WGS) entry which is preliminary data.</text>
</comment>
<keyword evidence="2" id="KW-1185">Reference proteome</keyword>
<dbReference type="Proteomes" id="UP000187406">
    <property type="component" value="Unassembled WGS sequence"/>
</dbReference>
<organism evidence="1 2">
    <name type="scientific">Cephalotus follicularis</name>
    <name type="common">Albany pitcher plant</name>
    <dbReference type="NCBI Taxonomy" id="3775"/>
    <lineage>
        <taxon>Eukaryota</taxon>
        <taxon>Viridiplantae</taxon>
        <taxon>Streptophyta</taxon>
        <taxon>Embryophyta</taxon>
        <taxon>Tracheophyta</taxon>
        <taxon>Spermatophyta</taxon>
        <taxon>Magnoliopsida</taxon>
        <taxon>eudicotyledons</taxon>
        <taxon>Gunneridae</taxon>
        <taxon>Pentapetalae</taxon>
        <taxon>rosids</taxon>
        <taxon>fabids</taxon>
        <taxon>Oxalidales</taxon>
        <taxon>Cephalotaceae</taxon>
        <taxon>Cephalotus</taxon>
    </lineage>
</organism>
<proteinExistence type="predicted"/>
<dbReference type="AlphaFoldDB" id="A0A1Q3D8T3"/>
<name>A0A1Q3D8T3_CEPFO</name>
<evidence type="ECO:0000313" key="1">
    <source>
        <dbReference type="EMBL" id="GAV88862.1"/>
    </source>
</evidence>
<sequence>MSVTAYSVLHRFPQFLPKALSRAGLEPAPLGAKDRPSELPFILIATLVTLFVSLRLRRLHPGVGSPDQHIIESKKKRFYLDLGGLESSVESRSVVPVSLEGIGVTLTPNQPNSYFMQEPRILLNWIRSFNFEKL</sequence>
<dbReference type="OrthoDB" id="10666216at2759"/>
<gene>
    <name evidence="1" type="ORF">CFOL_v3_32283</name>
</gene>
<accession>A0A1Q3D8T3</accession>